<dbReference type="RefSeq" id="WP_165327740.1">
    <property type="nucleotide sequence ID" value="NZ_CP049109.1"/>
</dbReference>
<dbReference type="InterPro" id="IPR036271">
    <property type="entry name" value="Tet_transcr_reg_TetR-rel_C_sf"/>
</dbReference>
<keyword evidence="2 4" id="KW-0238">DNA-binding</keyword>
<dbReference type="InterPro" id="IPR009057">
    <property type="entry name" value="Homeodomain-like_sf"/>
</dbReference>
<dbReference type="PANTHER" id="PTHR30055:SF220">
    <property type="entry name" value="TETR-FAMILY REGULATORY PROTEIN"/>
    <property type="match status" value="1"/>
</dbReference>
<evidence type="ECO:0000256" key="1">
    <source>
        <dbReference type="ARBA" id="ARBA00023015"/>
    </source>
</evidence>
<dbReference type="AlphaFoldDB" id="A0A6G6Y717"/>
<evidence type="ECO:0000259" key="5">
    <source>
        <dbReference type="PROSITE" id="PS50977"/>
    </source>
</evidence>
<feature type="DNA-binding region" description="H-T-H motif" evidence="4">
    <location>
        <begin position="29"/>
        <end position="48"/>
    </location>
</feature>
<dbReference type="Proteomes" id="UP000501568">
    <property type="component" value="Chromosome"/>
</dbReference>
<dbReference type="SUPFAM" id="SSF48498">
    <property type="entry name" value="Tetracyclin repressor-like, C-terminal domain"/>
    <property type="match status" value="1"/>
</dbReference>
<dbReference type="GO" id="GO:0000976">
    <property type="term" value="F:transcription cis-regulatory region binding"/>
    <property type="evidence" value="ECO:0007669"/>
    <property type="project" value="TreeGrafter"/>
</dbReference>
<sequence length="188" mass="19186">MTEAETATLRQRLVDEAVALLASGETAPSLRALARAAGVSAMAPYRHFADKDALMQAVAGRGFEMLGADLTAADEAGMAAGGSRAALIAQGHAYLAFARAHPALYRLMFADHCAAAQTPPASGRAFGVLGLRVTLLAPDNAQAATLACWAMVHGLAVMALDGVMDDVGESAEPVLALLADGIVGGERT</sequence>
<evidence type="ECO:0000256" key="2">
    <source>
        <dbReference type="ARBA" id="ARBA00023125"/>
    </source>
</evidence>
<dbReference type="SUPFAM" id="SSF46689">
    <property type="entry name" value="Homeodomain-like"/>
    <property type="match status" value="1"/>
</dbReference>
<protein>
    <submittedName>
        <fullName evidence="6">TetR/AcrR family transcriptional regulator</fullName>
    </submittedName>
</protein>
<gene>
    <name evidence="6" type="ORF">G5C33_13690</name>
</gene>
<name>A0A6G6Y717_9SPHN</name>
<dbReference type="KEGG" id="spzr:G5C33_13690"/>
<dbReference type="PANTHER" id="PTHR30055">
    <property type="entry name" value="HTH-TYPE TRANSCRIPTIONAL REGULATOR RUTR"/>
    <property type="match status" value="1"/>
</dbReference>
<dbReference type="EMBL" id="CP049109">
    <property type="protein sequence ID" value="QIG80732.1"/>
    <property type="molecule type" value="Genomic_DNA"/>
</dbReference>
<dbReference type="Gene3D" id="1.10.357.10">
    <property type="entry name" value="Tetracycline Repressor, domain 2"/>
    <property type="match status" value="1"/>
</dbReference>
<dbReference type="InterPro" id="IPR025996">
    <property type="entry name" value="MT1864/Rv1816-like_C"/>
</dbReference>
<feature type="domain" description="HTH tetR-type" evidence="5">
    <location>
        <begin position="7"/>
        <end position="66"/>
    </location>
</feature>
<accession>A0A6G6Y717</accession>
<dbReference type="InterPro" id="IPR050109">
    <property type="entry name" value="HTH-type_TetR-like_transc_reg"/>
</dbReference>
<dbReference type="InterPro" id="IPR001647">
    <property type="entry name" value="HTH_TetR"/>
</dbReference>
<keyword evidence="7" id="KW-1185">Reference proteome</keyword>
<dbReference type="GO" id="GO:0003700">
    <property type="term" value="F:DNA-binding transcription factor activity"/>
    <property type="evidence" value="ECO:0007669"/>
    <property type="project" value="TreeGrafter"/>
</dbReference>
<evidence type="ECO:0000256" key="3">
    <source>
        <dbReference type="ARBA" id="ARBA00023163"/>
    </source>
</evidence>
<dbReference type="Pfam" id="PF13305">
    <property type="entry name" value="TetR_C_33"/>
    <property type="match status" value="1"/>
</dbReference>
<evidence type="ECO:0000256" key="4">
    <source>
        <dbReference type="PROSITE-ProRule" id="PRU00335"/>
    </source>
</evidence>
<keyword evidence="1" id="KW-0805">Transcription regulation</keyword>
<evidence type="ECO:0000313" key="6">
    <source>
        <dbReference type="EMBL" id="QIG80732.1"/>
    </source>
</evidence>
<proteinExistence type="predicted"/>
<reference evidence="6 7" key="1">
    <citation type="submission" date="2020-02" db="EMBL/GenBank/DDBJ databases">
        <authorList>
            <person name="Zheng R.K."/>
            <person name="Sun C.M."/>
        </authorList>
    </citation>
    <scope>NUCLEOTIDE SEQUENCE [LARGE SCALE GENOMIC DNA]</scope>
    <source>
        <strain evidence="7">zrk23</strain>
    </source>
</reference>
<organism evidence="6 7">
    <name type="scientific">Stakelama tenebrarum</name>
    <dbReference type="NCBI Taxonomy" id="2711215"/>
    <lineage>
        <taxon>Bacteria</taxon>
        <taxon>Pseudomonadati</taxon>
        <taxon>Pseudomonadota</taxon>
        <taxon>Alphaproteobacteria</taxon>
        <taxon>Sphingomonadales</taxon>
        <taxon>Sphingomonadaceae</taxon>
        <taxon>Stakelama</taxon>
    </lineage>
</organism>
<keyword evidence="3" id="KW-0804">Transcription</keyword>
<evidence type="ECO:0000313" key="7">
    <source>
        <dbReference type="Proteomes" id="UP000501568"/>
    </source>
</evidence>
<dbReference type="PROSITE" id="PS50977">
    <property type="entry name" value="HTH_TETR_2"/>
    <property type="match status" value="1"/>
</dbReference>
<dbReference type="Pfam" id="PF00440">
    <property type="entry name" value="TetR_N"/>
    <property type="match status" value="1"/>
</dbReference>